<dbReference type="EMBL" id="FNFO01000002">
    <property type="protein sequence ID" value="SDK35939.1"/>
    <property type="molecule type" value="Genomic_DNA"/>
</dbReference>
<dbReference type="STRING" id="1075417.SAMN05421823_102550"/>
<evidence type="ECO:0000256" key="1">
    <source>
        <dbReference type="SAM" id="MobiDB-lite"/>
    </source>
</evidence>
<gene>
    <name evidence="3" type="ORF">SAMN05421823_102550</name>
</gene>
<evidence type="ECO:0000313" key="4">
    <source>
        <dbReference type="Proteomes" id="UP000198510"/>
    </source>
</evidence>
<dbReference type="OrthoDB" id="981899at2"/>
<organism evidence="3 4">
    <name type="scientific">Catalinimonas alkaloidigena</name>
    <dbReference type="NCBI Taxonomy" id="1075417"/>
    <lineage>
        <taxon>Bacteria</taxon>
        <taxon>Pseudomonadati</taxon>
        <taxon>Bacteroidota</taxon>
        <taxon>Cytophagia</taxon>
        <taxon>Cytophagales</taxon>
        <taxon>Catalimonadaceae</taxon>
        <taxon>Catalinimonas</taxon>
    </lineage>
</organism>
<dbReference type="Pfam" id="PF12728">
    <property type="entry name" value="HTH_17"/>
    <property type="match status" value="1"/>
</dbReference>
<keyword evidence="4" id="KW-1185">Reference proteome</keyword>
<name>A0A1G9B901_9BACT</name>
<proteinExistence type="predicted"/>
<feature type="domain" description="Helix-turn-helix" evidence="2">
    <location>
        <begin position="40"/>
        <end position="89"/>
    </location>
</feature>
<dbReference type="RefSeq" id="WP_089680295.1">
    <property type="nucleotide sequence ID" value="NZ_FNFO01000002.1"/>
</dbReference>
<evidence type="ECO:0000313" key="3">
    <source>
        <dbReference type="EMBL" id="SDK35939.1"/>
    </source>
</evidence>
<reference evidence="3 4" key="1">
    <citation type="submission" date="2016-10" db="EMBL/GenBank/DDBJ databases">
        <authorList>
            <person name="de Groot N.N."/>
        </authorList>
    </citation>
    <scope>NUCLEOTIDE SEQUENCE [LARGE SCALE GENOMIC DNA]</scope>
    <source>
        <strain evidence="3 4">DSM 25186</strain>
    </source>
</reference>
<accession>A0A1G9B901</accession>
<protein>
    <submittedName>
        <fullName evidence="3">Helix-turn-helix domain-containing protein</fullName>
    </submittedName>
</protein>
<dbReference type="InterPro" id="IPR041657">
    <property type="entry name" value="HTH_17"/>
</dbReference>
<feature type="region of interest" description="Disordered" evidence="1">
    <location>
        <begin position="93"/>
        <end position="121"/>
    </location>
</feature>
<evidence type="ECO:0000259" key="2">
    <source>
        <dbReference type="Pfam" id="PF12728"/>
    </source>
</evidence>
<dbReference type="AlphaFoldDB" id="A0A1G9B901"/>
<feature type="compositionally biased region" description="Low complexity" evidence="1">
    <location>
        <begin position="103"/>
        <end position="114"/>
    </location>
</feature>
<sequence length="121" mass="13517">MSDLTAQATKGDISLILSNMEKLEKELLFLRQALSSKVTVTVEEFATSTGLEVKLVQKYCREGKLKATQVVKGGSWVIAASEIDRLLKEAEANQHTQPKYTTRRNNLLNRAAGRLPKRKKS</sequence>
<dbReference type="Proteomes" id="UP000198510">
    <property type="component" value="Unassembled WGS sequence"/>
</dbReference>